<proteinExistence type="predicted"/>
<reference evidence="1 2" key="1">
    <citation type="submission" date="2023-04" db="EMBL/GenBank/DDBJ databases">
        <title>A novel species of the genus Streptomyces: Streptomyces pakalii sp. nov. isolated from a Mexican soil jungle.</title>
        <authorList>
            <person name="Chavez-Hernandez M.A."/>
            <person name="Ortiz-Alvarez J."/>
            <person name="Villa-Tanaca L."/>
            <person name="Hernandez-Rodriguez C."/>
        </authorList>
    </citation>
    <scope>NUCLEOTIDE SEQUENCE [LARGE SCALE GENOMIC DNA]</scope>
    <source>
        <strain evidence="1 2">ENCB-J15</strain>
    </source>
</reference>
<dbReference type="EMBL" id="JARWAF010000056">
    <property type="protein sequence ID" value="MDJ1645462.1"/>
    <property type="molecule type" value="Genomic_DNA"/>
</dbReference>
<evidence type="ECO:0000313" key="1">
    <source>
        <dbReference type="EMBL" id="MDJ1645462.1"/>
    </source>
</evidence>
<feature type="non-terminal residue" evidence="1">
    <location>
        <position position="60"/>
    </location>
</feature>
<comment type="caution">
    <text evidence="1">The sequence shown here is derived from an EMBL/GenBank/DDBJ whole genome shotgun (WGS) entry which is preliminary data.</text>
</comment>
<sequence>MAELVTDALRCQPSCAAPLAEIVHKKTSGNPFFVTQFLQTLADERVLSFDLGALRWNWDL</sequence>
<keyword evidence="2" id="KW-1185">Reference proteome</keyword>
<dbReference type="PANTHER" id="PTHR43642:SF1">
    <property type="entry name" value="HYBRID SIGNAL TRANSDUCTION HISTIDINE KINASE G"/>
    <property type="match status" value="1"/>
</dbReference>
<gene>
    <name evidence="1" type="ORF">P5W92_34415</name>
</gene>
<organism evidence="1 2">
    <name type="scientific">Streptomyces pakalii</name>
    <dbReference type="NCBI Taxonomy" id="3036494"/>
    <lineage>
        <taxon>Bacteria</taxon>
        <taxon>Bacillati</taxon>
        <taxon>Actinomycetota</taxon>
        <taxon>Actinomycetes</taxon>
        <taxon>Kitasatosporales</taxon>
        <taxon>Streptomycetaceae</taxon>
        <taxon>Streptomyces</taxon>
    </lineage>
</organism>
<protein>
    <submittedName>
        <fullName evidence="1">Uncharacterized protein</fullName>
    </submittedName>
</protein>
<dbReference type="PANTHER" id="PTHR43642">
    <property type="entry name" value="HYBRID SIGNAL TRANSDUCTION HISTIDINE KINASE G"/>
    <property type="match status" value="1"/>
</dbReference>
<evidence type="ECO:0000313" key="2">
    <source>
        <dbReference type="Proteomes" id="UP001237194"/>
    </source>
</evidence>
<dbReference type="Proteomes" id="UP001237194">
    <property type="component" value="Unassembled WGS sequence"/>
</dbReference>
<accession>A0ABT7DI17</accession>
<dbReference type="RefSeq" id="WP_283901505.1">
    <property type="nucleotide sequence ID" value="NZ_JARWAF010000056.1"/>
</dbReference>
<name>A0ABT7DI17_9ACTN</name>
<dbReference type="InterPro" id="IPR053159">
    <property type="entry name" value="Hybrid_Histidine_Kinase"/>
</dbReference>